<comment type="caution">
    <text evidence="4">The sequence shown here is derived from an EMBL/GenBank/DDBJ whole genome shotgun (WGS) entry which is preliminary data.</text>
</comment>
<evidence type="ECO:0000256" key="1">
    <source>
        <dbReference type="ARBA" id="ARBA00023002"/>
    </source>
</evidence>
<reference evidence="5" key="1">
    <citation type="submission" date="2014-07" db="EMBL/GenBank/DDBJ databases">
        <title>Genome sequencing of plant-pathogenic Streptomyces species.</title>
        <authorList>
            <person name="Harrison J."/>
            <person name="Sapp M."/>
            <person name="Thwaites R."/>
            <person name="Studholme D.J."/>
        </authorList>
    </citation>
    <scope>NUCLEOTIDE SEQUENCE [LARGE SCALE GENOMIC DNA]</scope>
    <source>
        <strain evidence="5">NCPPB 4445</strain>
    </source>
</reference>
<gene>
    <name evidence="4" type="ORF">IQ63_10330</name>
</gene>
<dbReference type="Gene3D" id="3.40.50.720">
    <property type="entry name" value="NAD(P)-binding Rossmann-like Domain"/>
    <property type="match status" value="2"/>
</dbReference>
<feature type="domain" description="D-isomer specific 2-hydroxyacid dehydrogenase NAD-binding" evidence="3">
    <location>
        <begin position="13"/>
        <end position="57"/>
    </location>
</feature>
<dbReference type="Pfam" id="PF02826">
    <property type="entry name" value="2-Hacid_dh_C"/>
    <property type="match status" value="1"/>
</dbReference>
<dbReference type="InterPro" id="IPR036291">
    <property type="entry name" value="NAD(P)-bd_dom_sf"/>
</dbReference>
<evidence type="ECO:0000256" key="2">
    <source>
        <dbReference type="ARBA" id="ARBA00023027"/>
    </source>
</evidence>
<keyword evidence="2" id="KW-0520">NAD</keyword>
<protein>
    <recommendedName>
        <fullName evidence="3">D-isomer specific 2-hydroxyacid dehydrogenase NAD-binding domain-containing protein</fullName>
    </recommendedName>
</protein>
<dbReference type="InterPro" id="IPR006140">
    <property type="entry name" value="D-isomer_DH_NAD-bd"/>
</dbReference>
<dbReference type="PANTHER" id="PTHR43333:SF1">
    <property type="entry name" value="D-ISOMER SPECIFIC 2-HYDROXYACID DEHYDROGENASE NAD-BINDING DOMAIN-CONTAINING PROTEIN"/>
    <property type="match status" value="1"/>
</dbReference>
<evidence type="ECO:0000259" key="3">
    <source>
        <dbReference type="Pfam" id="PF02826"/>
    </source>
</evidence>
<name>A0A0L0KIA4_9ACTN</name>
<dbReference type="GO" id="GO:0016491">
    <property type="term" value="F:oxidoreductase activity"/>
    <property type="evidence" value="ECO:0007669"/>
    <property type="project" value="UniProtKB-KW"/>
</dbReference>
<proteinExistence type="predicted"/>
<dbReference type="Proteomes" id="UP000037151">
    <property type="component" value="Unassembled WGS sequence"/>
</dbReference>
<organism evidence="4 5">
    <name type="scientific">Streptomyces acidiscabies</name>
    <dbReference type="NCBI Taxonomy" id="42234"/>
    <lineage>
        <taxon>Bacteria</taxon>
        <taxon>Bacillati</taxon>
        <taxon>Actinomycetota</taxon>
        <taxon>Actinomycetes</taxon>
        <taxon>Kitasatosporales</taxon>
        <taxon>Streptomycetaceae</taxon>
        <taxon>Streptomyces</taxon>
    </lineage>
</organism>
<dbReference type="PANTHER" id="PTHR43333">
    <property type="entry name" value="2-HACID_DH_C DOMAIN-CONTAINING PROTEIN"/>
    <property type="match status" value="1"/>
</dbReference>
<dbReference type="SUPFAM" id="SSF51735">
    <property type="entry name" value="NAD(P)-binding Rossmann-fold domains"/>
    <property type="match status" value="1"/>
</dbReference>
<evidence type="ECO:0000313" key="4">
    <source>
        <dbReference type="EMBL" id="KND37304.1"/>
    </source>
</evidence>
<dbReference type="PATRIC" id="fig|42234.21.peg.2132"/>
<dbReference type="GO" id="GO:0051287">
    <property type="term" value="F:NAD binding"/>
    <property type="evidence" value="ECO:0007669"/>
    <property type="project" value="InterPro"/>
</dbReference>
<evidence type="ECO:0000313" key="5">
    <source>
        <dbReference type="Proteomes" id="UP000037151"/>
    </source>
</evidence>
<sequence length="101" mass="10964">MQLFDAGLLARMEDGALLKEAHGGRLRAALDVTDPEPLPPGHPLWTAPGVLITPHLGAFTPSLWPRLGALVRRRLTRFATGQELENVVHQPTVTPGPPHRS</sequence>
<dbReference type="AlphaFoldDB" id="A0A0L0KIA4"/>
<dbReference type="EMBL" id="JPPY01000068">
    <property type="protein sequence ID" value="KND37304.1"/>
    <property type="molecule type" value="Genomic_DNA"/>
</dbReference>
<accession>A0A0L0KIA4</accession>
<keyword evidence="1" id="KW-0560">Oxidoreductase</keyword>